<sequence>MLQNFFKTAIRSLLKNKGYSFLNIFGLAIGIACAGLIFLWVESEVSYDNFNTKKDRLYFIRENQKYDTYTATFGSTPGVLAPAMQAEIPGIANTCRVYDEDATLFTVNDKAMYAAGLYAEPSLFSMFTFPFVEGNAKTAFAQRYSLVITEKAAIKFFGKDRNVVGKTIRVDNKQDYIITGVLKDIPANSSLQFEWVAPFEIVFDASPWLHNWGNNSLSTYIELKPGVASASVNKLLYNFIQQREPKSIARPFLWSMSQWHLYDDFENGKPTGGGQITYVRLFSVIAWIILLIACINFMNLATARSEIRAREVGVRKVLGSGKNMLVAQFIGEALLMALLAAIVAVAIMTLVLPSFNTLVQKELSLDVANPIHLTALLLITFICGLLAGSYPSLYLSSFNPVFVLKGIKTKGGSAAFIRKGLVVLQFSISIVLIIATVIIYQQIQHVKNRNLGFNKNNLVQAELQGDVAKYFTVMKQDLLNTGVVENVAASDHTTLYGGNNTGSLTWQGKAPDAQILVSGRNVTPEFMSTSGIKLLEGRDFVPTDSIQSKNLNVIITRSLEKLMGKESAIGKTLWNSGDTSGQLLTVVGVVNDYVYGNMYGKPDPVVFSCTAPEHTNKMYLRLKQGANVEKALATIEAVMKKDNPAYPFTYTFVDDQFNKMFLSEMLISKLSRVFAALAIIISCLGLFGLAAYTAERRTKEIGIRKVLGASVSGITTLLSKDFMLLVVISCLIAFPVAWWTMHNWLQNYQYRIEISWWIFVIAGIAAMLISLLTISFQSIKAALANPVNSLRNE</sequence>
<name>A0A4U3L0J2_9BACT</name>
<keyword evidence="4 6" id="KW-1133">Transmembrane helix</keyword>
<keyword evidence="2" id="KW-1003">Cell membrane</keyword>
<dbReference type="PANTHER" id="PTHR30572">
    <property type="entry name" value="MEMBRANE COMPONENT OF TRANSPORTER-RELATED"/>
    <property type="match status" value="1"/>
</dbReference>
<feature type="transmembrane region" description="Helical" evidence="6">
    <location>
        <begin position="416"/>
        <end position="440"/>
    </location>
</feature>
<feature type="domain" description="MacB-like periplasmic core" evidence="8">
    <location>
        <begin position="20"/>
        <end position="234"/>
    </location>
</feature>
<feature type="transmembrane region" description="Helical" evidence="6">
    <location>
        <begin position="371"/>
        <end position="395"/>
    </location>
</feature>
<evidence type="ECO:0000256" key="5">
    <source>
        <dbReference type="ARBA" id="ARBA00023136"/>
    </source>
</evidence>
<evidence type="ECO:0000313" key="9">
    <source>
        <dbReference type="EMBL" id="TKK68252.1"/>
    </source>
</evidence>
<feature type="transmembrane region" description="Helical" evidence="6">
    <location>
        <begin position="324"/>
        <end position="351"/>
    </location>
</feature>
<comment type="caution">
    <text evidence="9">The sequence shown here is derived from an EMBL/GenBank/DDBJ whole genome shotgun (WGS) entry which is preliminary data.</text>
</comment>
<dbReference type="RefSeq" id="WP_137261931.1">
    <property type="nucleotide sequence ID" value="NZ_SZQL01000008.1"/>
</dbReference>
<feature type="transmembrane region" description="Helical" evidence="6">
    <location>
        <begin position="722"/>
        <end position="742"/>
    </location>
</feature>
<dbReference type="PANTHER" id="PTHR30572:SF18">
    <property type="entry name" value="ABC-TYPE MACROLIDE FAMILY EXPORT SYSTEM PERMEASE COMPONENT 2"/>
    <property type="match status" value="1"/>
</dbReference>
<evidence type="ECO:0000313" key="10">
    <source>
        <dbReference type="Proteomes" id="UP000305848"/>
    </source>
</evidence>
<feature type="domain" description="MacB-like periplasmic core" evidence="8">
    <location>
        <begin position="426"/>
        <end position="637"/>
    </location>
</feature>
<dbReference type="PROSITE" id="PS51257">
    <property type="entry name" value="PROKAR_LIPOPROTEIN"/>
    <property type="match status" value="1"/>
</dbReference>
<dbReference type="OrthoDB" id="5933722at2"/>
<feature type="domain" description="ABC3 transporter permease C-terminal" evidence="7">
    <location>
        <begin position="284"/>
        <end position="400"/>
    </location>
</feature>
<feature type="transmembrane region" description="Helical" evidence="6">
    <location>
        <begin position="673"/>
        <end position="694"/>
    </location>
</feature>
<dbReference type="InterPro" id="IPR050250">
    <property type="entry name" value="Macrolide_Exporter_MacB"/>
</dbReference>
<evidence type="ECO:0000256" key="4">
    <source>
        <dbReference type="ARBA" id="ARBA00022989"/>
    </source>
</evidence>
<feature type="transmembrane region" description="Helical" evidence="6">
    <location>
        <begin position="754"/>
        <end position="774"/>
    </location>
</feature>
<feature type="domain" description="ABC3 transporter permease C-terminal" evidence="7">
    <location>
        <begin position="673"/>
        <end position="782"/>
    </location>
</feature>
<dbReference type="Proteomes" id="UP000305848">
    <property type="component" value="Unassembled WGS sequence"/>
</dbReference>
<evidence type="ECO:0000256" key="3">
    <source>
        <dbReference type="ARBA" id="ARBA00022692"/>
    </source>
</evidence>
<feature type="transmembrane region" description="Helical" evidence="6">
    <location>
        <begin position="21"/>
        <end position="41"/>
    </location>
</feature>
<feature type="transmembrane region" description="Helical" evidence="6">
    <location>
        <begin position="284"/>
        <end position="303"/>
    </location>
</feature>
<keyword evidence="10" id="KW-1185">Reference proteome</keyword>
<gene>
    <name evidence="9" type="ORF">FC093_11495</name>
</gene>
<dbReference type="InterPro" id="IPR003838">
    <property type="entry name" value="ABC3_permease_C"/>
</dbReference>
<protein>
    <submittedName>
        <fullName evidence="9">FtsX-like permease family protein</fullName>
    </submittedName>
</protein>
<evidence type="ECO:0000259" key="8">
    <source>
        <dbReference type="Pfam" id="PF12704"/>
    </source>
</evidence>
<evidence type="ECO:0000256" key="1">
    <source>
        <dbReference type="ARBA" id="ARBA00004651"/>
    </source>
</evidence>
<organism evidence="9 10">
    <name type="scientific">Ilyomonas limi</name>
    <dbReference type="NCBI Taxonomy" id="2575867"/>
    <lineage>
        <taxon>Bacteria</taxon>
        <taxon>Pseudomonadati</taxon>
        <taxon>Bacteroidota</taxon>
        <taxon>Chitinophagia</taxon>
        <taxon>Chitinophagales</taxon>
        <taxon>Chitinophagaceae</taxon>
        <taxon>Ilyomonas</taxon>
    </lineage>
</organism>
<dbReference type="Pfam" id="PF12704">
    <property type="entry name" value="MacB_PCD"/>
    <property type="match status" value="2"/>
</dbReference>
<comment type="subcellular location">
    <subcellularLocation>
        <location evidence="1">Cell membrane</location>
        <topology evidence="1">Multi-pass membrane protein</topology>
    </subcellularLocation>
</comment>
<dbReference type="InterPro" id="IPR025857">
    <property type="entry name" value="MacB_PCD"/>
</dbReference>
<dbReference type="GO" id="GO:0005886">
    <property type="term" value="C:plasma membrane"/>
    <property type="evidence" value="ECO:0007669"/>
    <property type="project" value="UniProtKB-SubCell"/>
</dbReference>
<keyword evidence="3 6" id="KW-0812">Transmembrane</keyword>
<evidence type="ECO:0000259" key="7">
    <source>
        <dbReference type="Pfam" id="PF02687"/>
    </source>
</evidence>
<keyword evidence="5 6" id="KW-0472">Membrane</keyword>
<evidence type="ECO:0000256" key="2">
    <source>
        <dbReference type="ARBA" id="ARBA00022475"/>
    </source>
</evidence>
<dbReference type="GO" id="GO:0022857">
    <property type="term" value="F:transmembrane transporter activity"/>
    <property type="evidence" value="ECO:0007669"/>
    <property type="project" value="TreeGrafter"/>
</dbReference>
<evidence type="ECO:0000256" key="6">
    <source>
        <dbReference type="SAM" id="Phobius"/>
    </source>
</evidence>
<dbReference type="EMBL" id="SZQL01000008">
    <property type="protein sequence ID" value="TKK68252.1"/>
    <property type="molecule type" value="Genomic_DNA"/>
</dbReference>
<dbReference type="AlphaFoldDB" id="A0A4U3L0J2"/>
<accession>A0A4U3L0J2</accession>
<dbReference type="Pfam" id="PF02687">
    <property type="entry name" value="FtsX"/>
    <property type="match status" value="2"/>
</dbReference>
<reference evidence="9 10" key="1">
    <citation type="submission" date="2019-05" db="EMBL/GenBank/DDBJ databases">
        <title>Panacibacter sp. strain 17mud1-8 Genome sequencing and assembly.</title>
        <authorList>
            <person name="Chhetri G."/>
        </authorList>
    </citation>
    <scope>NUCLEOTIDE SEQUENCE [LARGE SCALE GENOMIC DNA]</scope>
    <source>
        <strain evidence="9 10">17mud1-8</strain>
    </source>
</reference>
<proteinExistence type="predicted"/>